<accession>A0ABV1DE41</accession>
<proteinExistence type="predicted"/>
<feature type="transmembrane region" description="Helical" evidence="1">
    <location>
        <begin position="65"/>
        <end position="85"/>
    </location>
</feature>
<evidence type="ECO:0000256" key="1">
    <source>
        <dbReference type="SAM" id="Phobius"/>
    </source>
</evidence>
<evidence type="ECO:0000313" key="2">
    <source>
        <dbReference type="EMBL" id="MEQ2427409.1"/>
    </source>
</evidence>
<comment type="caution">
    <text evidence="2">The sequence shown here is derived from an EMBL/GenBank/DDBJ whole genome shotgun (WGS) entry which is preliminary data.</text>
</comment>
<sequence length="214" mass="24268">MQAENLNLKRSLILQSFAPLFLLLTIKHLDIDLCWRLLHKFFSVLFSRGAVAFSIALKHNLFGEFVISIMGICWLVLTIIVACGFNGMQKAGFKAAGEKILIEDEQSDNSATFLVTYVLPLLTDDVESFRGLVVFLAMLIMVIMLLISSNTFYQNPVLAAMKYRTFSFKFLNPENDITHPDRVYVGITHGLLVDEETVIKRKYISDGVFVIYND</sequence>
<keyword evidence="3" id="KW-1185">Reference proteome</keyword>
<dbReference type="Proteomes" id="UP001454086">
    <property type="component" value="Unassembled WGS sequence"/>
</dbReference>
<reference evidence="2 3" key="1">
    <citation type="submission" date="2024-03" db="EMBL/GenBank/DDBJ databases">
        <title>Human intestinal bacterial collection.</title>
        <authorList>
            <person name="Pauvert C."/>
            <person name="Hitch T.C.A."/>
            <person name="Clavel T."/>
        </authorList>
    </citation>
    <scope>NUCLEOTIDE SEQUENCE [LARGE SCALE GENOMIC DNA]</scope>
    <source>
        <strain evidence="2 3">CLA-SR-H021</strain>
    </source>
</reference>
<feature type="transmembrane region" description="Helical" evidence="1">
    <location>
        <begin position="132"/>
        <end position="153"/>
    </location>
</feature>
<dbReference type="EMBL" id="JBBMFM010000103">
    <property type="protein sequence ID" value="MEQ2427409.1"/>
    <property type="molecule type" value="Genomic_DNA"/>
</dbReference>
<protein>
    <submittedName>
        <fullName evidence="2">Uncharacterized protein</fullName>
    </submittedName>
</protein>
<keyword evidence="1" id="KW-1133">Transmembrane helix</keyword>
<evidence type="ECO:0000313" key="3">
    <source>
        <dbReference type="Proteomes" id="UP001454086"/>
    </source>
</evidence>
<gene>
    <name evidence="2" type="ORF">WMQ36_20800</name>
</gene>
<dbReference type="RefSeq" id="WP_150846455.1">
    <property type="nucleotide sequence ID" value="NZ_JBBMFM010000103.1"/>
</dbReference>
<keyword evidence="1" id="KW-0812">Transmembrane</keyword>
<organism evidence="2 3">
    <name type="scientific">Enterocloster hominis</name>
    <name type="common">ex Hitch et al. 2024</name>
    <dbReference type="NCBI Taxonomy" id="1917870"/>
    <lineage>
        <taxon>Bacteria</taxon>
        <taxon>Bacillati</taxon>
        <taxon>Bacillota</taxon>
        <taxon>Clostridia</taxon>
        <taxon>Lachnospirales</taxon>
        <taxon>Lachnospiraceae</taxon>
        <taxon>Enterocloster</taxon>
    </lineage>
</organism>
<keyword evidence="1" id="KW-0472">Membrane</keyword>
<name>A0ABV1DE41_9FIRM</name>